<dbReference type="RefSeq" id="WP_005646912.1">
    <property type="nucleotide sequence ID" value="NZ_DAWDXW010000002.1"/>
</dbReference>
<dbReference type="EMBL" id="WNCR01000010">
    <property type="protein sequence ID" value="MTU30711.1"/>
    <property type="molecule type" value="Genomic_DNA"/>
</dbReference>
<dbReference type="Proteomes" id="UP000261088">
    <property type="component" value="Unassembled WGS sequence"/>
</dbReference>
<dbReference type="AlphaFoldDB" id="A0A412LVU6"/>
<evidence type="ECO:0000256" key="1">
    <source>
        <dbReference type="ARBA" id="ARBA00004561"/>
    </source>
</evidence>
<gene>
    <name evidence="7" type="ORF">DXB61_10165</name>
    <name evidence="6" type="ORF">GMD66_16120</name>
</gene>
<dbReference type="GO" id="GO:0009289">
    <property type="term" value="C:pilus"/>
    <property type="evidence" value="ECO:0007669"/>
    <property type="project" value="UniProtKB-SubCell"/>
</dbReference>
<accession>A0A412LVU6</accession>
<comment type="similarity">
    <text evidence="2">Belongs to the bacteroidetes fimbrillin superfamily. FimA/Mfa1 family.</text>
</comment>
<comment type="caution">
    <text evidence="6">The sequence shown here is derived from an EMBL/GenBank/DDBJ whole genome shotgun (WGS) entry which is preliminary data.</text>
</comment>
<evidence type="ECO:0000313" key="8">
    <source>
        <dbReference type="Proteomes" id="UP000261088"/>
    </source>
</evidence>
<dbReference type="InterPro" id="IPR029141">
    <property type="entry name" value="FimA_N"/>
</dbReference>
<evidence type="ECO:0000256" key="4">
    <source>
        <dbReference type="ARBA" id="ARBA00023263"/>
    </source>
</evidence>
<evidence type="ECO:0000256" key="3">
    <source>
        <dbReference type="ARBA" id="ARBA00022729"/>
    </source>
</evidence>
<evidence type="ECO:0000313" key="9">
    <source>
        <dbReference type="Proteomes" id="UP000437446"/>
    </source>
</evidence>
<comment type="subcellular location">
    <subcellularLocation>
        <location evidence="1">Fimbrium</location>
    </subcellularLocation>
</comment>
<dbReference type="EMBL" id="QSUP01000010">
    <property type="protein sequence ID" value="RGN51677.1"/>
    <property type="molecule type" value="Genomic_DNA"/>
</dbReference>
<dbReference type="Pfam" id="PF06321">
    <property type="entry name" value="P_gingi_FimA"/>
    <property type="match status" value="1"/>
</dbReference>
<evidence type="ECO:0000313" key="6">
    <source>
        <dbReference type="EMBL" id="MTU30711.1"/>
    </source>
</evidence>
<evidence type="ECO:0000256" key="2">
    <source>
        <dbReference type="ARBA" id="ARBA00006011"/>
    </source>
</evidence>
<evidence type="ECO:0000313" key="7">
    <source>
        <dbReference type="EMBL" id="RGN51677.1"/>
    </source>
</evidence>
<proteinExistence type="inferred from homology"/>
<reference evidence="6 9" key="2">
    <citation type="journal article" date="2019" name="Nat. Med.">
        <title>A library of human gut bacterial isolates paired with longitudinal multiomics data enables mechanistic microbiome research.</title>
        <authorList>
            <person name="Poyet M."/>
            <person name="Groussin M."/>
            <person name="Gibbons S.M."/>
            <person name="Avila-Pacheco J."/>
            <person name="Jiang X."/>
            <person name="Kearney S.M."/>
            <person name="Perrotta A.R."/>
            <person name="Berdy B."/>
            <person name="Zhao S."/>
            <person name="Lieberman T.D."/>
            <person name="Swanson P.K."/>
            <person name="Smith M."/>
            <person name="Roesemann S."/>
            <person name="Alexander J.E."/>
            <person name="Rich S.A."/>
            <person name="Livny J."/>
            <person name="Vlamakis H."/>
            <person name="Clish C."/>
            <person name="Bullock K."/>
            <person name="Deik A."/>
            <person name="Scott J."/>
            <person name="Pierce K.A."/>
            <person name="Xavier R.J."/>
            <person name="Alm E.J."/>
        </authorList>
    </citation>
    <scope>NUCLEOTIDE SEQUENCE [LARGE SCALE GENOMIC DNA]</scope>
    <source>
        <strain evidence="6 9">BIOML-A25</strain>
    </source>
</reference>
<evidence type="ECO:0000259" key="5">
    <source>
        <dbReference type="Pfam" id="PF06321"/>
    </source>
</evidence>
<reference evidence="7 8" key="1">
    <citation type="submission" date="2018-08" db="EMBL/GenBank/DDBJ databases">
        <title>A genome reference for cultivated species of the human gut microbiota.</title>
        <authorList>
            <person name="Zou Y."/>
            <person name="Xue W."/>
            <person name="Luo G."/>
        </authorList>
    </citation>
    <scope>NUCLEOTIDE SEQUENCE [LARGE SCALE GENOMIC DNA]</scope>
    <source>
        <strain evidence="7 8">OM05-11AA</strain>
    </source>
</reference>
<dbReference type="PROSITE" id="PS51257">
    <property type="entry name" value="PROKAR_LIPOPROTEIN"/>
    <property type="match status" value="1"/>
</dbReference>
<dbReference type="Gene3D" id="2.60.40.3690">
    <property type="match status" value="1"/>
</dbReference>
<protein>
    <recommendedName>
        <fullName evidence="5">Major fimbrial subunit protein N-terminal domain-containing protein</fullName>
    </recommendedName>
</protein>
<name>A0A412LVU6_9BACT</name>
<keyword evidence="4" id="KW-0281">Fimbrium</keyword>
<keyword evidence="3" id="KW-0732">Signal</keyword>
<feature type="domain" description="Major fimbrial subunit protein N-terminal" evidence="5">
    <location>
        <begin position="35"/>
        <end position="172"/>
    </location>
</feature>
<organism evidence="6 9">
    <name type="scientific">Parabacteroides merdae</name>
    <dbReference type="NCBI Taxonomy" id="46503"/>
    <lineage>
        <taxon>Bacteria</taxon>
        <taxon>Pseudomonadati</taxon>
        <taxon>Bacteroidota</taxon>
        <taxon>Bacteroidia</taxon>
        <taxon>Bacteroidales</taxon>
        <taxon>Tannerellaceae</taxon>
        <taxon>Parabacteroides</taxon>
    </lineage>
</organism>
<dbReference type="Proteomes" id="UP000437446">
    <property type="component" value="Unassembled WGS sequence"/>
</dbReference>
<sequence>MKLRNIFLAGLAVCTMAGCSKDETTDYSQMGEVDAYVSFGVTAALQTKSTVGEGGNEIEKEAKVQKLTALIFKGTDDNATFVTSETETVEGNETIRDIKHLVVKVTPTADGTSSIDNFIVVFLGNCKDISTPATLGALKNMVLTENADSYAIGSVLPMVSKEIKITGLRPNIKKEDGSTGWYENWVKDNGGVVTDATVSQEDPQTPPSNYTSADHVVLTRLISRVQVESVKLKLTAYPGASITLRKIALANVKIQSEFAESTGDYVRGYESEQYRPVQYWIAPNSTVNENYISADYALTAGNGEEKTETFSENKFVKYIFSNAKRTASNVDAAHTDGIYETGIILVVDFKNAAGVVSTKHMRVLLKDNGTDDVPEVLMNHVYKLNITITGEGSENEDDIKLNAHVAATIDVAPWNVIEQNEEDAN</sequence>